<evidence type="ECO:0000313" key="14">
    <source>
        <dbReference type="RefSeq" id="XP_029658393.1"/>
    </source>
</evidence>
<proteinExistence type="inferred from homology"/>
<evidence type="ECO:0000256" key="6">
    <source>
        <dbReference type="ARBA" id="ARBA00023180"/>
    </source>
</evidence>
<evidence type="ECO:0000256" key="3">
    <source>
        <dbReference type="ARBA" id="ARBA00022729"/>
    </source>
</evidence>
<sequence length="386" mass="43426">MASQLHFGLLTTVTCFFTLVVLSHSRKISTDMNWGKSCPKNVTLAYTKAVGNKDTLHYVYSSAELMSLLAIKTVKDAELQLNCSEMPPSVTLESPTSEIYSYGIIFNQIITYNDTGDSANLLDANFTGWQNYSTGDMIWKISQNKSKPDDNLVVLETFRGNGSFQFDFQVSNDARQTQLPHLQLNDNLTLVGFSVDGVPADFVNSRFALNTTYISSYQSKFDVNSVKSLDDEYTPGVFKVTTWSSHKKSYHSFMQWKAVCYLTDEYERKDSTAVQVYQLWNSTAGAVNESVAYKFFKMRHDISMQSTYISFGLTNDAKYYNTTQFISWFFITGFGVAPVEKISVTAIIIIAVGLGLPVLLIILGGVFLCWRKRRSDYTPVYGTIST</sequence>
<evidence type="ECO:0000256" key="11">
    <source>
        <dbReference type="SAM" id="Phobius"/>
    </source>
</evidence>
<keyword evidence="7" id="KW-0458">Lysosome</keyword>
<keyword evidence="2 11" id="KW-0812">Transmembrane</keyword>
<dbReference type="KEGG" id="osn:115232569"/>
<dbReference type="PANTHER" id="PTHR31981:SF1">
    <property type="entry name" value="GLYCOSYLATED LYSOSOMAL MEMBRANE PROTEIN"/>
    <property type="match status" value="1"/>
</dbReference>
<evidence type="ECO:0000256" key="5">
    <source>
        <dbReference type="ARBA" id="ARBA00023136"/>
    </source>
</evidence>
<evidence type="ECO:0000313" key="13">
    <source>
        <dbReference type="Proteomes" id="UP000515154"/>
    </source>
</evidence>
<name>A0A6P7U388_9MOLL</name>
<evidence type="ECO:0000256" key="9">
    <source>
        <dbReference type="ARBA" id="ARBA00024189"/>
    </source>
</evidence>
<evidence type="ECO:0000256" key="10">
    <source>
        <dbReference type="ARBA" id="ARBA00044960"/>
    </source>
</evidence>
<dbReference type="Gene3D" id="1.20.890.10">
    <property type="entry name" value="cAMP-dependent protein kinase regulatory subunit, dimerization-anchoring domain"/>
    <property type="match status" value="1"/>
</dbReference>
<keyword evidence="4 11" id="KW-1133">Transmembrane helix</keyword>
<dbReference type="InterPro" id="IPR029382">
    <property type="entry name" value="NCU-G1"/>
</dbReference>
<evidence type="ECO:0000256" key="12">
    <source>
        <dbReference type="SAM" id="SignalP"/>
    </source>
</evidence>
<dbReference type="RefSeq" id="XP_029658393.1">
    <property type="nucleotide sequence ID" value="XM_029802533.2"/>
</dbReference>
<dbReference type="GO" id="GO:0005765">
    <property type="term" value="C:lysosomal membrane"/>
    <property type="evidence" value="ECO:0007669"/>
    <property type="project" value="UniProtKB-SubCell"/>
</dbReference>
<keyword evidence="6" id="KW-0325">Glycoprotein</keyword>
<dbReference type="PANTHER" id="PTHR31981">
    <property type="entry name" value="GLYCOSYLATED LYSOSOMAL MEMBRANE PROTEIN"/>
    <property type="match status" value="1"/>
</dbReference>
<dbReference type="AlphaFoldDB" id="A0A6P7U388"/>
<evidence type="ECO:0000256" key="4">
    <source>
        <dbReference type="ARBA" id="ARBA00022989"/>
    </source>
</evidence>
<comment type="subcellular location">
    <subcellularLocation>
        <location evidence="9">Lysosome membrane</location>
        <topology evidence="9">Single-pass type I membrane protein</topology>
        <orientation evidence="9">Lumenal side</orientation>
    </subcellularLocation>
</comment>
<dbReference type="Pfam" id="PF15065">
    <property type="entry name" value="NCU-G1"/>
    <property type="match status" value="1"/>
</dbReference>
<evidence type="ECO:0000256" key="1">
    <source>
        <dbReference type="ARBA" id="ARBA00010599"/>
    </source>
</evidence>
<reference evidence="14" key="1">
    <citation type="submission" date="2025-08" db="UniProtKB">
        <authorList>
            <consortium name="RefSeq"/>
        </authorList>
    </citation>
    <scope>IDENTIFICATION</scope>
</reference>
<keyword evidence="3 12" id="KW-0732">Signal</keyword>
<feature type="signal peptide" evidence="12">
    <location>
        <begin position="1"/>
        <end position="25"/>
    </location>
</feature>
<feature type="transmembrane region" description="Helical" evidence="11">
    <location>
        <begin position="346"/>
        <end position="370"/>
    </location>
</feature>
<dbReference type="Proteomes" id="UP000515154">
    <property type="component" value="Linkage group LG2"/>
</dbReference>
<comment type="similarity">
    <text evidence="1">Belongs to the GLMP family.</text>
</comment>
<keyword evidence="5 11" id="KW-0472">Membrane</keyword>
<organism evidence="13 14">
    <name type="scientific">Octopus sinensis</name>
    <name type="common">East Asian common octopus</name>
    <dbReference type="NCBI Taxonomy" id="2607531"/>
    <lineage>
        <taxon>Eukaryota</taxon>
        <taxon>Metazoa</taxon>
        <taxon>Spiralia</taxon>
        <taxon>Lophotrochozoa</taxon>
        <taxon>Mollusca</taxon>
        <taxon>Cephalopoda</taxon>
        <taxon>Coleoidea</taxon>
        <taxon>Octopodiformes</taxon>
        <taxon>Octopoda</taxon>
        <taxon>Incirrata</taxon>
        <taxon>Octopodidae</taxon>
        <taxon>Octopus</taxon>
    </lineage>
</organism>
<evidence type="ECO:0000256" key="2">
    <source>
        <dbReference type="ARBA" id="ARBA00022692"/>
    </source>
</evidence>
<protein>
    <submittedName>
        <fullName evidence="14">Glycosylated lysosomal membrane protein</fullName>
    </submittedName>
</protein>
<keyword evidence="13" id="KW-1185">Reference proteome</keyword>
<comment type="function">
    <text evidence="8">Required to protect lysosomal transporter MFSD1 from lysosomal proteolysis and for MFSD1 lysosomal localization.</text>
</comment>
<comment type="subunit">
    <text evidence="10">Interacts (via lumenal domain) with lysosomal protein MFSD1; the interaction starts while both proteins are still in the endoplasmic reticulum and is required for stabilization of MFSD1 in lysosomes but has no direct effect on its targeting to lysosomes or transporter activity.</text>
</comment>
<feature type="chain" id="PRO_5027806079" evidence="12">
    <location>
        <begin position="26"/>
        <end position="386"/>
    </location>
</feature>
<accession>A0A6P7U388</accession>
<gene>
    <name evidence="14" type="primary">LOC115232569</name>
</gene>
<evidence type="ECO:0000256" key="8">
    <source>
        <dbReference type="ARBA" id="ARBA00024176"/>
    </source>
</evidence>
<evidence type="ECO:0000256" key="7">
    <source>
        <dbReference type="ARBA" id="ARBA00023228"/>
    </source>
</evidence>